<dbReference type="PANTHER" id="PTHR36558:SF1">
    <property type="entry name" value="RESTRICTION ENDONUCLEASE DOMAIN-CONTAINING PROTEIN-RELATED"/>
    <property type="match status" value="1"/>
</dbReference>
<reference evidence="2 3" key="1">
    <citation type="submission" date="2015-09" db="EMBL/GenBank/DDBJ databases">
        <authorList>
            <consortium name="Pathogen Informatics"/>
        </authorList>
    </citation>
    <scope>NUCLEOTIDE SEQUENCE [LARGE SCALE GENOMIC DNA]</scope>
    <source>
        <strain evidence="2 3">2789STDY5834876</strain>
    </source>
</reference>
<dbReference type="AlphaFoldDB" id="A0A174BZ75"/>
<dbReference type="CDD" id="cd06260">
    <property type="entry name" value="DUF820-like"/>
    <property type="match status" value="1"/>
</dbReference>
<evidence type="ECO:0000313" key="2">
    <source>
        <dbReference type="EMBL" id="CUO05389.1"/>
    </source>
</evidence>
<dbReference type="STRING" id="39482.ERS852491_01151"/>
<gene>
    <name evidence="2" type="ORF">ERS852491_01151</name>
</gene>
<dbReference type="EMBL" id="CYZU01000008">
    <property type="protein sequence ID" value="CUO05389.1"/>
    <property type="molecule type" value="Genomic_DNA"/>
</dbReference>
<accession>A0A174BZ75</accession>
<dbReference type="InterPro" id="IPR011335">
    <property type="entry name" value="Restrct_endonuc-II-like"/>
</dbReference>
<protein>
    <submittedName>
        <fullName evidence="2">Uncharacterized protein conserved in cyanobacteria</fullName>
    </submittedName>
</protein>
<evidence type="ECO:0000313" key="3">
    <source>
        <dbReference type="Proteomes" id="UP000095544"/>
    </source>
</evidence>
<dbReference type="RefSeq" id="WP_055151845.1">
    <property type="nucleotide sequence ID" value="NZ_CYZU01000008.1"/>
</dbReference>
<dbReference type="OrthoDB" id="9808428at2"/>
<feature type="domain" description="Putative restriction endonuclease" evidence="1">
    <location>
        <begin position="13"/>
        <end position="151"/>
    </location>
</feature>
<dbReference type="InterPro" id="IPR008538">
    <property type="entry name" value="Uma2"/>
</dbReference>
<dbReference type="PANTHER" id="PTHR36558">
    <property type="entry name" value="GLR1098 PROTEIN"/>
    <property type="match status" value="1"/>
</dbReference>
<dbReference type="Gene3D" id="3.90.1570.10">
    <property type="entry name" value="tt1808, chain A"/>
    <property type="match status" value="1"/>
</dbReference>
<organism evidence="2 3">
    <name type="scientific">Faecalicatena contorta</name>
    <dbReference type="NCBI Taxonomy" id="39482"/>
    <lineage>
        <taxon>Bacteria</taxon>
        <taxon>Bacillati</taxon>
        <taxon>Bacillota</taxon>
        <taxon>Clostridia</taxon>
        <taxon>Lachnospirales</taxon>
        <taxon>Lachnospiraceae</taxon>
        <taxon>Faecalicatena</taxon>
    </lineage>
</organism>
<proteinExistence type="predicted"/>
<name>A0A174BZ75_9FIRM</name>
<sequence>MSLPNQKKEYTIEDIYALPDGVRAELIDGQIYYMAPPSTTHQRILHHLDRTIGNYIHSKGGPCEVFPAPFAVFLNEDDTKYVEPDISVICDPDKLTDKGCTGAPDWVIEIVSPSSKRIDYLTKLFKYRTAGVREYWIVDPEKNRILVYNFESEDTGDYTFSDSVKAGIYEDLSIDFGQLNI</sequence>
<dbReference type="Pfam" id="PF05685">
    <property type="entry name" value="Uma2"/>
    <property type="match status" value="1"/>
</dbReference>
<dbReference type="Proteomes" id="UP000095544">
    <property type="component" value="Unassembled WGS sequence"/>
</dbReference>
<evidence type="ECO:0000259" key="1">
    <source>
        <dbReference type="Pfam" id="PF05685"/>
    </source>
</evidence>
<dbReference type="InterPro" id="IPR012296">
    <property type="entry name" value="Nuclease_put_TT1808"/>
</dbReference>
<dbReference type="SUPFAM" id="SSF52980">
    <property type="entry name" value="Restriction endonuclease-like"/>
    <property type="match status" value="1"/>
</dbReference>